<keyword evidence="1" id="KW-0234">DNA repair</keyword>
<feature type="region of interest" description="Disordered" evidence="2">
    <location>
        <begin position="397"/>
        <end position="446"/>
    </location>
</feature>
<comment type="similarity">
    <text evidence="1">Belongs to the helicase family.</text>
</comment>
<dbReference type="SUPFAM" id="SSF52540">
    <property type="entry name" value="P-loop containing nucleoside triphosphate hydrolases"/>
    <property type="match status" value="2"/>
</dbReference>
<comment type="catalytic activity">
    <reaction evidence="1">
        <text>ATP + H2O = ADP + phosphate + H(+)</text>
        <dbReference type="Rhea" id="RHEA:13065"/>
        <dbReference type="ChEBI" id="CHEBI:15377"/>
        <dbReference type="ChEBI" id="CHEBI:15378"/>
        <dbReference type="ChEBI" id="CHEBI:30616"/>
        <dbReference type="ChEBI" id="CHEBI:43474"/>
        <dbReference type="ChEBI" id="CHEBI:456216"/>
        <dbReference type="EC" id="5.6.2.3"/>
    </reaction>
</comment>
<comment type="cofactor">
    <cofactor evidence="1">
        <name>Mg(2+)</name>
        <dbReference type="ChEBI" id="CHEBI:18420"/>
    </cofactor>
</comment>
<accession>A0A2R6S5T0</accession>
<name>A0A2R6S5T0_9APHY</name>
<evidence type="ECO:0000256" key="2">
    <source>
        <dbReference type="SAM" id="MobiDB-lite"/>
    </source>
</evidence>
<evidence type="ECO:0000259" key="3">
    <source>
        <dbReference type="Pfam" id="PF05970"/>
    </source>
</evidence>
<comment type="caution">
    <text evidence="6">The sequence shown here is derived from an EMBL/GenBank/DDBJ whole genome shotgun (WGS) entry which is preliminary data.</text>
</comment>
<proteinExistence type="inferred from homology"/>
<dbReference type="InterPro" id="IPR010285">
    <property type="entry name" value="DNA_helicase_pif1-like_DEAD"/>
</dbReference>
<feature type="domain" description="DNA helicase Pif1-like DEAD-box helicase" evidence="3">
    <location>
        <begin position="1424"/>
        <end position="1563"/>
    </location>
</feature>
<dbReference type="InterPro" id="IPR027417">
    <property type="entry name" value="P-loop_NTPase"/>
</dbReference>
<organism evidence="6 7">
    <name type="scientific">Hermanssonia centrifuga</name>
    <dbReference type="NCBI Taxonomy" id="98765"/>
    <lineage>
        <taxon>Eukaryota</taxon>
        <taxon>Fungi</taxon>
        <taxon>Dikarya</taxon>
        <taxon>Basidiomycota</taxon>
        <taxon>Agaricomycotina</taxon>
        <taxon>Agaricomycetes</taxon>
        <taxon>Polyporales</taxon>
        <taxon>Meruliaceae</taxon>
        <taxon>Hermanssonia</taxon>
    </lineage>
</organism>
<dbReference type="GO" id="GO:0005524">
    <property type="term" value="F:ATP binding"/>
    <property type="evidence" value="ECO:0007669"/>
    <property type="project" value="UniProtKB-KW"/>
</dbReference>
<dbReference type="GO" id="GO:0000723">
    <property type="term" value="P:telomere maintenance"/>
    <property type="evidence" value="ECO:0007669"/>
    <property type="project" value="InterPro"/>
</dbReference>
<dbReference type="OrthoDB" id="2801422at2759"/>
<dbReference type="Pfam" id="PF20209">
    <property type="entry name" value="DUF6570"/>
    <property type="match status" value="1"/>
</dbReference>
<dbReference type="Pfam" id="PF14214">
    <property type="entry name" value="Helitron_like_N"/>
    <property type="match status" value="1"/>
</dbReference>
<keyword evidence="1" id="KW-0067">ATP-binding</keyword>
<dbReference type="GO" id="GO:0043139">
    <property type="term" value="F:5'-3' DNA helicase activity"/>
    <property type="evidence" value="ECO:0007669"/>
    <property type="project" value="UniProtKB-EC"/>
</dbReference>
<reference evidence="6 7" key="1">
    <citation type="submission" date="2018-02" db="EMBL/GenBank/DDBJ databases">
        <title>Genome sequence of the basidiomycete white-rot fungus Phlebia centrifuga.</title>
        <authorList>
            <person name="Granchi Z."/>
            <person name="Peng M."/>
            <person name="de Vries R.P."/>
            <person name="Hilden K."/>
            <person name="Makela M.R."/>
            <person name="Grigoriev I."/>
            <person name="Riley R."/>
        </authorList>
    </citation>
    <scope>NUCLEOTIDE SEQUENCE [LARGE SCALE GENOMIC DNA]</scope>
    <source>
        <strain evidence="6 7">FBCC195</strain>
    </source>
</reference>
<sequence>MPEMLDAAVLDTAGVSLLTIDELRSFIRTKLSVPHSHSQRKAALVEWVVEHASSAGIAEDIQRAVNAKLVAIVDRPPKRKRAQAAQNSSRKASRTEMIEELTTHDVEKFLDLPSEGRIWECYSQFYEATSNAATKHVICGVCAQEVSVEEEGITELTLDNIPHSHRLRPTTSHNEQTLYTGLLLQPDGINHGDEGHYTVNVCRECLSDLSKREPDLPPKFSLANDLWIGPIPHVLATMTLPEQMLIALVYPRVFVYKLYPKHLQFRPDAATLQRGMRGTVSSYDLDMEGASSMIQGNLMPRPLSVLATVVSITFMGKGQMPKSWLHHTFRVRRRVVLRALLWLKTNNPKYYGEITIDMARLNILPEDDVPIEITGVARQTEDEEVILAEHTGYVPDAMFDPVQDNDDPAEYSRSDLLATPDEQGVETDTLDEGQGGSDPPHASDNDPEVVLLQITGTVDTDMSRLSSNEMMLFALSNLWSQGQEGGYEIRHARMPTNDFPPRGSANDAYAVANLYEKAFPCLFPYGRGGLEAPRPVEVKLRDHIRWALRYVDRRFRKHETFPFLTFGILQRREALESARLQMSRRDFERDGQLMSAITLAQFETARGEEEKGLPISDPALRALRKHVHAALGRVMGSDQSRYKLRSRIRSTSVLKGPPSLWTTWNPHDHEEPLVQAMAGHNINLDDFVSTMGPNSEERMRTVAEDPYAAAKFFHFIIRTLLQCLCQVTVTQHQVKSQIGIFGEVSAYFGTVESQGRGTLHLHMLIWLKNAPSTAEMVELLKDEAFRAKVCAFIKANIRAYLPGLEDEQSVKAFPKTKNVAYCRPPKPGSDDYETQLQELEKKLARAEQVHTCKPIRCLRLDKRGNMYCKRKAPFQLALEDFVTEAGTWGPKRLFPFMNAYCPHIIVNMRCNNDIKLLTNGSETKNISFYITSYTTKKQSHHYNTSALLADGYAYHKRYPNEKYLDDLRQSNRLMLFRLVNTVNREQELAAVMVISYLMRWGDTQPAATAETAESEVEQLIAVPVVEATTSDATDHLAGEGLEDPTGESVADLVTLDVGGSGVMFEKSQVTDYRCRGQSLQDHNVLNLFVDTYEERIPKVLRHRAATDDAPAGGRGRQAHSRYPYLDTHPKFRQVRRVARSQFHRNLPDFVGPWPARSDDAENDEFYCASMLVLLKPWRNMKTDLKNASETWRQAFDRFLASKSPEALLSTQRILSGLQYHHECDSAARADRATQNLEGADEVVRNHARHEDGTESLDMEDEDVSMEEAQTEAHLQHLLSIPANEKEHLHAVAAVSIAKHHGIFTRGLSGWEVLSSAVSTAVGDDVARLQRWQKQLGKDKARLNGEVETVASDGSAAIDSDATVACASASQAKATPGQVSVISAASESSLEVDASMLKADQYRAFDIITWHLEQSLAGAEPPPLRMILYGEGGTGKSKVIQTVTEVFNARGAAHMLVKAAYTGVAASLINGKTTHNIAAMPTTKKVDSKLSDSAKTRLQAFWSKVTYLIIDEYSMLSKSFLAILSRNITIGKTGSPTFRAGHSFGGVNVILCGDLHQFPPVVSAHEEYLFYENSLRRDVDPKSHTRAAGRVIYEEFKTVVVLKEQMRVTDHVWRDVLVHLRQGEMQAKHIKILRSLVLGQGGGAGGTDFERAPWSEASLVTPRHAVRRMWNSEAARKACKAVGQRLLLCAAEDTVAGRATTLAERYELVDRGKSDNQQQKNDLPRSIEIAIGMQVLVTDNIETDLDLTNGARGQIVNIILHPDEPPMGDEAIVQLKYLPLYLLVKMTRTRASRLEGLEEGVVPVEPKQTTMRIVFKKGPLKGKSRTIRRRQFPVTPAYAFTDYRAQGQTIPFVVVDIASPPYGKLSLFNLYVALSRSSGRETIRLLRDFDDRLFCQRQDTELYVEDERLERLNGETLAWWSLLGQRREG</sequence>
<dbReference type="InterPro" id="IPR025476">
    <property type="entry name" value="Helitron_helicase-like"/>
</dbReference>
<evidence type="ECO:0000259" key="5">
    <source>
        <dbReference type="Pfam" id="PF20209"/>
    </source>
</evidence>
<feature type="domain" description="DUF6570" evidence="5">
    <location>
        <begin position="216"/>
        <end position="362"/>
    </location>
</feature>
<keyword evidence="1" id="KW-0227">DNA damage</keyword>
<dbReference type="InterPro" id="IPR051055">
    <property type="entry name" value="PIF1_helicase"/>
</dbReference>
<dbReference type="Gene3D" id="3.40.50.300">
    <property type="entry name" value="P-loop containing nucleotide triphosphate hydrolases"/>
    <property type="match status" value="1"/>
</dbReference>
<dbReference type="GO" id="GO:0006281">
    <property type="term" value="P:DNA repair"/>
    <property type="evidence" value="ECO:0007669"/>
    <property type="project" value="UniProtKB-KW"/>
</dbReference>
<keyword evidence="1" id="KW-0347">Helicase</keyword>
<dbReference type="EC" id="5.6.2.3" evidence="1"/>
<keyword evidence="7" id="KW-1185">Reference proteome</keyword>
<dbReference type="EMBL" id="MLYV02000034">
    <property type="protein sequence ID" value="PSS37626.1"/>
    <property type="molecule type" value="Genomic_DNA"/>
</dbReference>
<dbReference type="Proteomes" id="UP000186601">
    <property type="component" value="Unassembled WGS sequence"/>
</dbReference>
<evidence type="ECO:0000313" key="7">
    <source>
        <dbReference type="Proteomes" id="UP000186601"/>
    </source>
</evidence>
<dbReference type="GO" id="GO:0006310">
    <property type="term" value="P:DNA recombination"/>
    <property type="evidence" value="ECO:0007669"/>
    <property type="project" value="UniProtKB-KW"/>
</dbReference>
<dbReference type="STRING" id="98765.A0A2R6S5T0"/>
<evidence type="ECO:0000313" key="6">
    <source>
        <dbReference type="EMBL" id="PSS37626.1"/>
    </source>
</evidence>
<dbReference type="InterPro" id="IPR046700">
    <property type="entry name" value="DUF6570"/>
</dbReference>
<protein>
    <recommendedName>
        <fullName evidence="1">ATP-dependent DNA helicase</fullName>
        <ecNumber evidence="1">5.6.2.3</ecNumber>
    </recommendedName>
</protein>
<keyword evidence="1" id="KW-0547">Nucleotide-binding</keyword>
<gene>
    <name evidence="6" type="ORF">PHLCEN_2v553</name>
</gene>
<evidence type="ECO:0000259" key="4">
    <source>
        <dbReference type="Pfam" id="PF14214"/>
    </source>
</evidence>
<feature type="domain" description="Helitron helicase-like" evidence="4">
    <location>
        <begin position="543"/>
        <end position="765"/>
    </location>
</feature>
<dbReference type="Pfam" id="PF05970">
    <property type="entry name" value="PIF1"/>
    <property type="match status" value="1"/>
</dbReference>
<dbReference type="PANTHER" id="PTHR47642">
    <property type="entry name" value="ATP-DEPENDENT DNA HELICASE"/>
    <property type="match status" value="1"/>
</dbReference>
<dbReference type="GO" id="GO:0016887">
    <property type="term" value="F:ATP hydrolysis activity"/>
    <property type="evidence" value="ECO:0007669"/>
    <property type="project" value="RHEA"/>
</dbReference>
<keyword evidence="1" id="KW-0378">Hydrolase</keyword>
<keyword evidence="1" id="KW-0233">DNA recombination</keyword>
<evidence type="ECO:0000256" key="1">
    <source>
        <dbReference type="RuleBase" id="RU363044"/>
    </source>
</evidence>